<sequence length="363" mass="41874">MLEHNDYFKSSLEDKAYFLTEVAEATKTGVYSANFKQNKFYIDSIGRSILNMPEEYTPSINEATSLFCNNKDSRDLIYVCQRGERFERDILMCSYDDQQIWMRFTGKPRFDIDGDLMGVRGVFTSIDKYVRERQAVEQHSEVIEAQNERLLHFAHIVSHNLRSHSSNLELTLELFNEVLEDEKTNVFYSYLREISHNLSDTLQHLNQVVTINSQKATEVIQIEKVVKSILSKYKSEIDKAGIQVKTDFIRLEYIEYVPNFLENIIETLISNAINFRDPSRPLVIQIRTKVKGQKRLLIVKDNGRGIDLKSKDLGMFKSYKTEEELKEFKGLGLYLAKNQIEALGGDLVVKGAPSIGSSFTVKF</sequence>
<reference evidence="7 8" key="1">
    <citation type="journal article" date="2014" name="Proc. Natl. Acad. Sci. U.S.A.">
        <title>Functional characterization of flavobacteria rhodopsins reveals a unique class of light-driven chloride pump in bacteria.</title>
        <authorList>
            <person name="Yoshizawa S."/>
            <person name="Kumagai Y."/>
            <person name="Kim H."/>
            <person name="Ogura Y."/>
            <person name="Hayashi T."/>
            <person name="Iwasaki W."/>
            <person name="DeLong E.F."/>
            <person name="Kogure K."/>
        </authorList>
    </citation>
    <scope>NUCLEOTIDE SEQUENCE [LARGE SCALE GENOMIC DNA]</scope>
    <source>
        <strain evidence="7 8">S1-08</strain>
    </source>
</reference>
<keyword evidence="5" id="KW-0418">Kinase</keyword>
<dbReference type="GO" id="GO:0004673">
    <property type="term" value="F:protein histidine kinase activity"/>
    <property type="evidence" value="ECO:0007669"/>
    <property type="project" value="UniProtKB-EC"/>
</dbReference>
<dbReference type="InterPro" id="IPR036890">
    <property type="entry name" value="HATPase_C_sf"/>
</dbReference>
<dbReference type="AlphaFoldDB" id="W8VPH2"/>
<feature type="domain" description="Histidine kinase" evidence="6">
    <location>
        <begin position="156"/>
        <end position="363"/>
    </location>
</feature>
<evidence type="ECO:0000256" key="4">
    <source>
        <dbReference type="ARBA" id="ARBA00022679"/>
    </source>
</evidence>
<dbReference type="InterPro" id="IPR005467">
    <property type="entry name" value="His_kinase_dom"/>
</dbReference>
<dbReference type="InterPro" id="IPR004358">
    <property type="entry name" value="Sig_transdc_His_kin-like_C"/>
</dbReference>
<keyword evidence="8" id="KW-1185">Reference proteome</keyword>
<dbReference type="Gene3D" id="3.30.565.10">
    <property type="entry name" value="Histidine kinase-like ATPase, C-terminal domain"/>
    <property type="match status" value="1"/>
</dbReference>
<dbReference type="PANTHER" id="PTHR43304">
    <property type="entry name" value="PHYTOCHROME-LIKE PROTEIN CPH1"/>
    <property type="match status" value="1"/>
</dbReference>
<evidence type="ECO:0000256" key="3">
    <source>
        <dbReference type="ARBA" id="ARBA00022553"/>
    </source>
</evidence>
<dbReference type="SUPFAM" id="SSF55874">
    <property type="entry name" value="ATPase domain of HSP90 chaperone/DNA topoisomerase II/histidine kinase"/>
    <property type="match status" value="1"/>
</dbReference>
<dbReference type="KEGG" id="nmf:NMS_0476"/>
<dbReference type="SMART" id="SM00387">
    <property type="entry name" value="HATPase_c"/>
    <property type="match status" value="1"/>
</dbReference>
<dbReference type="PANTHER" id="PTHR43304:SF1">
    <property type="entry name" value="PAC DOMAIN-CONTAINING PROTEIN"/>
    <property type="match status" value="1"/>
</dbReference>
<organism evidence="7 8">
    <name type="scientific">Nonlabens marinus S1-08</name>
    <dbReference type="NCBI Taxonomy" id="1454201"/>
    <lineage>
        <taxon>Bacteria</taxon>
        <taxon>Pseudomonadati</taxon>
        <taxon>Bacteroidota</taxon>
        <taxon>Flavobacteriia</taxon>
        <taxon>Flavobacteriales</taxon>
        <taxon>Flavobacteriaceae</taxon>
        <taxon>Nonlabens</taxon>
    </lineage>
</organism>
<gene>
    <name evidence="7" type="ORF">NMS_0476</name>
</gene>
<dbReference type="Gene3D" id="3.30.450.20">
    <property type="entry name" value="PAS domain"/>
    <property type="match status" value="1"/>
</dbReference>
<dbReference type="OrthoDB" id="5522855at2"/>
<dbReference type="HOGENOM" id="CLU_000445_114_71_10"/>
<comment type="catalytic activity">
    <reaction evidence="1">
        <text>ATP + protein L-histidine = ADP + protein N-phospho-L-histidine.</text>
        <dbReference type="EC" id="2.7.13.3"/>
    </reaction>
</comment>
<dbReference type="EC" id="2.7.13.3" evidence="2"/>
<keyword evidence="3" id="KW-0597">Phosphoprotein</keyword>
<dbReference type="InterPro" id="IPR052162">
    <property type="entry name" value="Sensor_kinase/Photoreceptor"/>
</dbReference>
<evidence type="ECO:0000259" key="6">
    <source>
        <dbReference type="PROSITE" id="PS50109"/>
    </source>
</evidence>
<accession>W8VPH2</accession>
<evidence type="ECO:0000256" key="5">
    <source>
        <dbReference type="ARBA" id="ARBA00022777"/>
    </source>
</evidence>
<keyword evidence="4" id="KW-0808">Transferase</keyword>
<dbReference type="InterPro" id="IPR003594">
    <property type="entry name" value="HATPase_dom"/>
</dbReference>
<evidence type="ECO:0000313" key="7">
    <source>
        <dbReference type="EMBL" id="BAO54485.1"/>
    </source>
</evidence>
<evidence type="ECO:0000256" key="2">
    <source>
        <dbReference type="ARBA" id="ARBA00012438"/>
    </source>
</evidence>
<dbReference type="Proteomes" id="UP000031760">
    <property type="component" value="Chromosome"/>
</dbReference>
<dbReference type="Pfam" id="PF02518">
    <property type="entry name" value="HATPase_c"/>
    <property type="match status" value="1"/>
</dbReference>
<dbReference type="STRING" id="1454201.NMS_0476"/>
<dbReference type="PRINTS" id="PR00344">
    <property type="entry name" value="BCTRLSENSOR"/>
</dbReference>
<dbReference type="PROSITE" id="PS50109">
    <property type="entry name" value="HIS_KIN"/>
    <property type="match status" value="1"/>
</dbReference>
<dbReference type="RefSeq" id="WP_041495200.1">
    <property type="nucleotide sequence ID" value="NZ_AP014548.1"/>
</dbReference>
<evidence type="ECO:0000313" key="8">
    <source>
        <dbReference type="Proteomes" id="UP000031760"/>
    </source>
</evidence>
<protein>
    <recommendedName>
        <fullName evidence="2">histidine kinase</fullName>
        <ecNumber evidence="2">2.7.13.3</ecNumber>
    </recommendedName>
</protein>
<name>W8VPH2_9FLAO</name>
<proteinExistence type="predicted"/>
<evidence type="ECO:0000256" key="1">
    <source>
        <dbReference type="ARBA" id="ARBA00000085"/>
    </source>
</evidence>
<dbReference type="EMBL" id="AP014548">
    <property type="protein sequence ID" value="BAO54485.1"/>
    <property type="molecule type" value="Genomic_DNA"/>
</dbReference>